<dbReference type="AlphaFoldDB" id="A0A7K8STP0"/>
<comment type="caution">
    <text evidence="5">The sequence shown here is derived from an EMBL/GenBank/DDBJ whole genome shotgun (WGS) entry which is preliminary data.</text>
</comment>
<dbReference type="FunFam" id="1.20.5.4090:FF:000001">
    <property type="entry name" value="leucine-rich repeat flightless-interacting protein 2 isoform X1"/>
    <property type="match status" value="1"/>
</dbReference>
<comment type="similarity">
    <text evidence="1">Belongs to the LRRFIP family.</text>
</comment>
<feature type="compositionally biased region" description="Basic and acidic residues" evidence="4">
    <location>
        <begin position="188"/>
        <end position="200"/>
    </location>
</feature>
<feature type="non-terminal residue" evidence="5">
    <location>
        <position position="1"/>
    </location>
</feature>
<feature type="non-terminal residue" evidence="5">
    <location>
        <position position="623"/>
    </location>
</feature>
<keyword evidence="6" id="KW-1185">Reference proteome</keyword>
<accession>A0A7K8STP0</accession>
<dbReference type="GO" id="GO:0000981">
    <property type="term" value="F:DNA-binding transcription factor activity, RNA polymerase II-specific"/>
    <property type="evidence" value="ECO:0007669"/>
    <property type="project" value="TreeGrafter"/>
</dbReference>
<gene>
    <name evidence="5" type="primary">Lrrfip2_1</name>
    <name evidence="5" type="ORF">NYCBRA_R08165</name>
</gene>
<sequence length="623" mass="70778">TLNCPAFISLLCSRLQAEARLAAKRAARAEAREIRMKELERQQKEKYYGLDTKWGDIEQWMEDSERYSRRARRNASASDEDERMSVGSRGSLRTNGYEEDVYGSSQSRKSSRASYYSDLGLHNSGYASTSQPSSQNGNLASVYDESVYSGSRRYSASSSRAPSEYSCYLGSGSRASSRASSARASPVIEERPEKDFEKGARTVSSLSAATLASLGGTSSRRGSGDTSISADTEASIREIKDIYELKDQIQDIEGKYMQGLKEIKDSLAEVEEKYKKAMVSNAQLDNEKTNFMYQVDTLKDALLELEEQLAESRRQYEEKSKEFEREKHAHSILQFQFMEVKEALKQREEMLAEIQQLQQKQQSYVREISDLQETIEWKDKKIGALERQKDFFDSIRSERDDLRDEVVVLKEQLKKHGIIPDSDIATNGETSDILDNEGHLDSSKTVPGATQTLKTGGDGMLALNFHFSLSDRLKKLIDERESLLDQVKKLKGQLEEKQKNGKMENTLSEDEVLENGTDMHMIDLQRDANRQISDLKFKLAKSEQEITALEQNVIRLEGQVARYKTAAENAERVEDELKAEKRKLQRELRSALDKTEELEVSNGHLVKRLEKMKANRSALLSQQ</sequence>
<feature type="compositionally biased region" description="Low complexity" evidence="4">
    <location>
        <begin position="153"/>
        <end position="185"/>
    </location>
</feature>
<feature type="coiled-coil region" evidence="3">
    <location>
        <begin position="260"/>
        <end position="412"/>
    </location>
</feature>
<evidence type="ECO:0000313" key="6">
    <source>
        <dbReference type="Proteomes" id="UP000538472"/>
    </source>
</evidence>
<dbReference type="GO" id="GO:0000978">
    <property type="term" value="F:RNA polymerase II cis-regulatory region sequence-specific DNA binding"/>
    <property type="evidence" value="ECO:0007669"/>
    <property type="project" value="TreeGrafter"/>
</dbReference>
<dbReference type="PANTHER" id="PTHR19212:SF5">
    <property type="entry name" value="LEUCINE-RICH REPEAT FLIGHTLESS-INTERACTING PROTEIN 1"/>
    <property type="match status" value="1"/>
</dbReference>
<feature type="coiled-coil region" evidence="3">
    <location>
        <begin position="525"/>
        <end position="601"/>
    </location>
</feature>
<keyword evidence="2 3" id="KW-0175">Coiled coil</keyword>
<evidence type="ECO:0000256" key="4">
    <source>
        <dbReference type="SAM" id="MobiDB-lite"/>
    </source>
</evidence>
<dbReference type="Pfam" id="PF09738">
    <property type="entry name" value="LRRFIP"/>
    <property type="match status" value="3"/>
</dbReference>
<evidence type="ECO:0000256" key="1">
    <source>
        <dbReference type="ARBA" id="ARBA00008275"/>
    </source>
</evidence>
<feature type="coiled-coil region" evidence="3">
    <location>
        <begin position="473"/>
        <end position="500"/>
    </location>
</feature>
<evidence type="ECO:0000256" key="3">
    <source>
        <dbReference type="SAM" id="Coils"/>
    </source>
</evidence>
<dbReference type="Proteomes" id="UP000538472">
    <property type="component" value="Unassembled WGS sequence"/>
</dbReference>
<feature type="region of interest" description="Disordered" evidence="4">
    <location>
        <begin position="153"/>
        <end position="201"/>
    </location>
</feature>
<evidence type="ECO:0000256" key="2">
    <source>
        <dbReference type="ARBA" id="ARBA00023054"/>
    </source>
</evidence>
<feature type="region of interest" description="Disordered" evidence="4">
    <location>
        <begin position="65"/>
        <end position="109"/>
    </location>
</feature>
<dbReference type="Gene3D" id="1.20.5.4090">
    <property type="match status" value="1"/>
</dbReference>
<evidence type="ECO:0000313" key="5">
    <source>
        <dbReference type="EMBL" id="NXF33437.1"/>
    </source>
</evidence>
<name>A0A7K8STP0_9AVES</name>
<dbReference type="EMBL" id="VWZB01000174">
    <property type="protein sequence ID" value="NXF33437.1"/>
    <property type="molecule type" value="Genomic_DNA"/>
</dbReference>
<organism evidence="5 6">
    <name type="scientific">Nyctibius bracteatus</name>
    <name type="common">Rufous potoo</name>
    <dbReference type="NCBI Taxonomy" id="48426"/>
    <lineage>
        <taxon>Eukaryota</taxon>
        <taxon>Metazoa</taxon>
        <taxon>Chordata</taxon>
        <taxon>Craniata</taxon>
        <taxon>Vertebrata</taxon>
        <taxon>Euteleostomi</taxon>
        <taxon>Archelosauria</taxon>
        <taxon>Archosauria</taxon>
        <taxon>Dinosauria</taxon>
        <taxon>Saurischia</taxon>
        <taxon>Theropoda</taxon>
        <taxon>Coelurosauria</taxon>
        <taxon>Aves</taxon>
        <taxon>Neognathae</taxon>
        <taxon>Neoaves</taxon>
        <taxon>Strisores</taxon>
        <taxon>Caprimulgiformes</taxon>
        <taxon>Nyctibiidae</taxon>
        <taxon>Nyctibius</taxon>
    </lineage>
</organism>
<dbReference type="PANTHER" id="PTHR19212">
    <property type="entry name" value="LEUCINE RICH REPEAT IN FLII INTERACTING PROTEIN"/>
    <property type="match status" value="1"/>
</dbReference>
<protein>
    <submittedName>
        <fullName evidence="5">LRRF2 protein</fullName>
    </submittedName>
</protein>
<reference evidence="5 6" key="1">
    <citation type="submission" date="2019-09" db="EMBL/GenBank/DDBJ databases">
        <title>Bird 10,000 Genomes (B10K) Project - Family phase.</title>
        <authorList>
            <person name="Zhang G."/>
        </authorList>
    </citation>
    <scope>NUCLEOTIDE SEQUENCE [LARGE SCALE GENOMIC DNA]</scope>
    <source>
        <strain evidence="5">B10K-CU-031-10</strain>
        <tissue evidence="5">Muscle</tissue>
    </source>
</reference>
<proteinExistence type="inferred from homology"/>
<dbReference type="InterPro" id="IPR019139">
    <property type="entry name" value="LRRFIP1/2"/>
</dbReference>